<accession>A0AAU9J011</accession>
<dbReference type="EMBL" id="CAJZBQ010000021">
    <property type="protein sequence ID" value="CAG9318729.1"/>
    <property type="molecule type" value="Genomic_DNA"/>
</dbReference>
<protein>
    <submittedName>
        <fullName evidence="2">Uncharacterized protein</fullName>
    </submittedName>
</protein>
<sequence>MNNPIYQSYINQPNRFFAPSPRLNIKTRGSSRESKRKDNHSPMTITKFSNKTAMPHLMATSMYSTYTDSWLRETIRNFSCKRRKNEEWNNNFEQGNGRDIISLESKIKEPKIKMFRRRGSEVSSIDSIGEFYTYLKPRSIELSPAPTHKANSRSASPSKNKKGSLTQNIDNMLKLEINEKRLFDERSERYTPDQKGRRRSIHYGCTSPGIFQSSIINNYLQEFQ</sequence>
<gene>
    <name evidence="2" type="ORF">BSTOLATCC_MIC22097</name>
</gene>
<feature type="region of interest" description="Disordered" evidence="1">
    <location>
        <begin position="143"/>
        <end position="167"/>
    </location>
</feature>
<name>A0AAU9J011_9CILI</name>
<evidence type="ECO:0000256" key="1">
    <source>
        <dbReference type="SAM" id="MobiDB-lite"/>
    </source>
</evidence>
<organism evidence="2 3">
    <name type="scientific">Blepharisma stoltei</name>
    <dbReference type="NCBI Taxonomy" id="1481888"/>
    <lineage>
        <taxon>Eukaryota</taxon>
        <taxon>Sar</taxon>
        <taxon>Alveolata</taxon>
        <taxon>Ciliophora</taxon>
        <taxon>Postciliodesmatophora</taxon>
        <taxon>Heterotrichea</taxon>
        <taxon>Heterotrichida</taxon>
        <taxon>Blepharismidae</taxon>
        <taxon>Blepharisma</taxon>
    </lineage>
</organism>
<feature type="compositionally biased region" description="Basic and acidic residues" evidence="1">
    <location>
        <begin position="30"/>
        <end position="40"/>
    </location>
</feature>
<keyword evidence="3" id="KW-1185">Reference proteome</keyword>
<evidence type="ECO:0000313" key="3">
    <source>
        <dbReference type="Proteomes" id="UP001162131"/>
    </source>
</evidence>
<feature type="region of interest" description="Disordered" evidence="1">
    <location>
        <begin position="17"/>
        <end position="45"/>
    </location>
</feature>
<comment type="caution">
    <text evidence="2">The sequence shown here is derived from an EMBL/GenBank/DDBJ whole genome shotgun (WGS) entry which is preliminary data.</text>
</comment>
<proteinExistence type="predicted"/>
<dbReference type="Proteomes" id="UP001162131">
    <property type="component" value="Unassembled WGS sequence"/>
</dbReference>
<dbReference type="AlphaFoldDB" id="A0AAU9J011"/>
<feature type="compositionally biased region" description="Polar residues" evidence="1">
    <location>
        <begin position="152"/>
        <end position="167"/>
    </location>
</feature>
<reference evidence="2" key="1">
    <citation type="submission" date="2021-09" db="EMBL/GenBank/DDBJ databases">
        <authorList>
            <consortium name="AG Swart"/>
            <person name="Singh M."/>
            <person name="Singh A."/>
            <person name="Seah K."/>
            <person name="Emmerich C."/>
        </authorList>
    </citation>
    <scope>NUCLEOTIDE SEQUENCE</scope>
    <source>
        <strain evidence="2">ATCC30299</strain>
    </source>
</reference>
<evidence type="ECO:0000313" key="2">
    <source>
        <dbReference type="EMBL" id="CAG9318729.1"/>
    </source>
</evidence>